<feature type="compositionally biased region" description="Basic and acidic residues" evidence="7">
    <location>
        <begin position="621"/>
        <end position="631"/>
    </location>
</feature>
<sequence length="655" mass="72117">MFWDYVFTPSSCYPPHNRSCPRNPFPFRLAFLTPVGSARNQETGVVGADWIGPSAKEAIEDVEGPSETAADPEELTKDQESGGEKDQNKWTAPSSQAEKELTDSPATSKRISFPGSSDSPLSSKRPKTSEEIKPEQMYQCPYCKYSNADVNRLRVHAMTQHSVQPMLRCPLCQDMLNNKIHLQLHLTHLHSVAPDCVEKLIMTVTTPEMVMPSSMFLPAAVADRDGNSNLEEAGKQPETSEDLGKTILPSVSTEHSGDLKPSPTDPGSVREDSGFLCWKKGCNQVFKTSAALQTHFNEVHAKRPQLPVSDRHVYKYRCNQCSLAFKTIEKLQLHSQYHVIRAATMCCLCQRSFRTFQALKKHLETSHLELSEADIQQLYGGLLANGDLLAMGDPTLAEDHTIIVEEDKEEESDLEDKQSPTGSDSGSVQEDSGSEPKRALPFRKGPNFTMEKFLDPSRPYKCTVCKESFTQKNILLVHYNSVSHLHKLKRALQESATGQPEPTSSPDNKPFKCNTCNVAYSQSSTLEIHMRSVLHQTKARAAKLEAASGSSNGTGNSSSVSLSSSTPSPVSTSGSNTFTTTNPSSAGITPSSNILSQVPTESVGMPPLGNPINANIASPSEPKEANRKKLADMIASRQQQQQQQQQQEQQQHHMF</sequence>
<dbReference type="FunFam" id="3.30.160.60:FF:000317">
    <property type="entry name" value="zinc finger homeobox protein 3"/>
    <property type="match status" value="1"/>
</dbReference>
<evidence type="ECO:0000313" key="10">
    <source>
        <dbReference type="Proteomes" id="UP000011518"/>
    </source>
</evidence>
<feature type="compositionally biased region" description="Low complexity" evidence="7">
    <location>
        <begin position="112"/>
        <end position="123"/>
    </location>
</feature>
<dbReference type="EMBL" id="KB320797">
    <property type="protein sequence ID" value="ELW63059.1"/>
    <property type="molecule type" value="Genomic_DNA"/>
</dbReference>
<keyword evidence="9" id="KW-0371">Homeobox</keyword>
<dbReference type="GO" id="GO:0008270">
    <property type="term" value="F:zinc ion binding"/>
    <property type="evidence" value="ECO:0007669"/>
    <property type="project" value="UniProtKB-KW"/>
</dbReference>
<evidence type="ECO:0000256" key="5">
    <source>
        <dbReference type="ARBA" id="ARBA00022833"/>
    </source>
</evidence>
<feature type="compositionally biased region" description="Low complexity" evidence="7">
    <location>
        <begin position="638"/>
        <end position="649"/>
    </location>
</feature>
<feature type="region of interest" description="Disordered" evidence="7">
    <location>
        <begin position="59"/>
        <end position="133"/>
    </location>
</feature>
<feature type="compositionally biased region" description="Polar residues" evidence="7">
    <location>
        <begin position="586"/>
        <end position="600"/>
    </location>
</feature>
<evidence type="ECO:0000256" key="6">
    <source>
        <dbReference type="PROSITE-ProRule" id="PRU00042"/>
    </source>
</evidence>
<dbReference type="SUPFAM" id="SSF57667">
    <property type="entry name" value="beta-beta-alpha zinc fingers"/>
    <property type="match status" value="2"/>
</dbReference>
<feature type="region of interest" description="Disordered" evidence="7">
    <location>
        <begin position="405"/>
        <end position="444"/>
    </location>
</feature>
<dbReference type="GO" id="GO:0000981">
    <property type="term" value="F:DNA-binding transcription factor activity, RNA polymerase II-specific"/>
    <property type="evidence" value="ECO:0007669"/>
    <property type="project" value="TreeGrafter"/>
</dbReference>
<dbReference type="GO" id="GO:0005634">
    <property type="term" value="C:nucleus"/>
    <property type="evidence" value="ECO:0007669"/>
    <property type="project" value="UniProtKB-SubCell"/>
</dbReference>
<feature type="domain" description="C2H2-type" evidence="8">
    <location>
        <begin position="275"/>
        <end position="305"/>
    </location>
</feature>
<dbReference type="Proteomes" id="UP000011518">
    <property type="component" value="Unassembled WGS sequence"/>
</dbReference>
<proteinExistence type="predicted"/>
<feature type="region of interest" description="Disordered" evidence="7">
    <location>
        <begin position="250"/>
        <end position="270"/>
    </location>
</feature>
<name>L9KKQ3_TUPCH</name>
<feature type="domain" description="C2H2-type" evidence="8">
    <location>
        <begin position="316"/>
        <end position="338"/>
    </location>
</feature>
<keyword evidence="2" id="KW-0479">Metal-binding</keyword>
<dbReference type="PANTHER" id="PTHR45891:SF4">
    <property type="entry name" value="ZINC FINGER HOMEOBOX PROTEIN 3"/>
    <property type="match status" value="1"/>
</dbReference>
<dbReference type="PROSITE" id="PS50157">
    <property type="entry name" value="ZINC_FINGER_C2H2_2"/>
    <property type="match status" value="4"/>
</dbReference>
<dbReference type="InterPro" id="IPR051968">
    <property type="entry name" value="ZnFinger_Homeobox_TR"/>
</dbReference>
<dbReference type="InParanoid" id="L9KKQ3"/>
<reference evidence="10" key="2">
    <citation type="journal article" date="2013" name="Nat. Commun.">
        <title>Genome of the Chinese tree shrew.</title>
        <authorList>
            <person name="Fan Y."/>
            <person name="Huang Z.Y."/>
            <person name="Cao C.C."/>
            <person name="Chen C.S."/>
            <person name="Chen Y.X."/>
            <person name="Fan D.D."/>
            <person name="He J."/>
            <person name="Hou H.L."/>
            <person name="Hu L."/>
            <person name="Hu X.T."/>
            <person name="Jiang X.T."/>
            <person name="Lai R."/>
            <person name="Lang Y.S."/>
            <person name="Liang B."/>
            <person name="Liao S.G."/>
            <person name="Mu D."/>
            <person name="Ma Y.Y."/>
            <person name="Niu Y.Y."/>
            <person name="Sun X.Q."/>
            <person name="Xia J.Q."/>
            <person name="Xiao J."/>
            <person name="Xiong Z.Q."/>
            <person name="Xu L."/>
            <person name="Yang L."/>
            <person name="Zhang Y."/>
            <person name="Zhao W."/>
            <person name="Zhao X.D."/>
            <person name="Zheng Y.T."/>
            <person name="Zhou J.M."/>
            <person name="Zhu Y.B."/>
            <person name="Zhang G.J."/>
            <person name="Wang J."/>
            <person name="Yao Y.G."/>
        </authorList>
    </citation>
    <scope>NUCLEOTIDE SEQUENCE [LARGE SCALE GENOMIC DNA]</scope>
</reference>
<feature type="region of interest" description="Disordered" evidence="7">
    <location>
        <begin position="544"/>
        <end position="655"/>
    </location>
</feature>
<dbReference type="Pfam" id="PF00096">
    <property type="entry name" value="zf-C2H2"/>
    <property type="match status" value="1"/>
</dbReference>
<dbReference type="InterPro" id="IPR036236">
    <property type="entry name" value="Znf_C2H2_sf"/>
</dbReference>
<keyword evidence="4 6" id="KW-0863">Zinc-finger</keyword>
<dbReference type="PANTHER" id="PTHR45891">
    <property type="entry name" value="ZINC FINGER HOMEOBOX PROTEIN"/>
    <property type="match status" value="1"/>
</dbReference>
<feature type="domain" description="C2H2-type" evidence="8">
    <location>
        <begin position="460"/>
        <end position="491"/>
    </location>
</feature>
<feature type="compositionally biased region" description="Basic and acidic residues" evidence="7">
    <location>
        <begin position="74"/>
        <end position="88"/>
    </location>
</feature>
<dbReference type="GO" id="GO:0000978">
    <property type="term" value="F:RNA polymerase II cis-regulatory region sequence-specific DNA binding"/>
    <property type="evidence" value="ECO:0007669"/>
    <property type="project" value="TreeGrafter"/>
</dbReference>
<evidence type="ECO:0000259" key="8">
    <source>
        <dbReference type="PROSITE" id="PS50157"/>
    </source>
</evidence>
<feature type="domain" description="C2H2-type" evidence="8">
    <location>
        <begin position="511"/>
        <end position="540"/>
    </location>
</feature>
<keyword evidence="3" id="KW-0677">Repeat</keyword>
<evidence type="ECO:0000313" key="9">
    <source>
        <dbReference type="EMBL" id="ELW63059.1"/>
    </source>
</evidence>
<evidence type="ECO:0000256" key="2">
    <source>
        <dbReference type="ARBA" id="ARBA00022723"/>
    </source>
</evidence>
<comment type="subcellular location">
    <subcellularLocation>
        <location evidence="1">Nucleus</location>
    </subcellularLocation>
</comment>
<keyword evidence="10" id="KW-1185">Reference proteome</keyword>
<reference evidence="10" key="1">
    <citation type="submission" date="2012-07" db="EMBL/GenBank/DDBJ databases">
        <title>Genome of the Chinese tree shrew, a rising model animal genetically related to primates.</title>
        <authorList>
            <person name="Zhang G."/>
            <person name="Fan Y."/>
            <person name="Yao Y."/>
            <person name="Huang Z."/>
        </authorList>
    </citation>
    <scope>NUCLEOTIDE SEQUENCE [LARGE SCALE GENOMIC DNA]</scope>
</reference>
<evidence type="ECO:0000256" key="7">
    <source>
        <dbReference type="SAM" id="MobiDB-lite"/>
    </source>
</evidence>
<dbReference type="AlphaFoldDB" id="L9KKQ3"/>
<dbReference type="GO" id="GO:0045664">
    <property type="term" value="P:regulation of neuron differentiation"/>
    <property type="evidence" value="ECO:0007669"/>
    <property type="project" value="TreeGrafter"/>
</dbReference>
<dbReference type="InterPro" id="IPR013087">
    <property type="entry name" value="Znf_C2H2_type"/>
</dbReference>
<protein>
    <submittedName>
        <fullName evidence="9">Zinc finger homeobox protein 3</fullName>
    </submittedName>
</protein>
<organism evidence="9 10">
    <name type="scientific">Tupaia chinensis</name>
    <name type="common">Chinese tree shrew</name>
    <name type="synonym">Tupaia belangeri chinensis</name>
    <dbReference type="NCBI Taxonomy" id="246437"/>
    <lineage>
        <taxon>Eukaryota</taxon>
        <taxon>Metazoa</taxon>
        <taxon>Chordata</taxon>
        <taxon>Craniata</taxon>
        <taxon>Vertebrata</taxon>
        <taxon>Euteleostomi</taxon>
        <taxon>Mammalia</taxon>
        <taxon>Eutheria</taxon>
        <taxon>Euarchontoglires</taxon>
        <taxon>Scandentia</taxon>
        <taxon>Tupaiidae</taxon>
        <taxon>Tupaia</taxon>
    </lineage>
</organism>
<dbReference type="FunFam" id="3.30.160.60:FF:000446">
    <property type="entry name" value="Zinc finger protein"/>
    <property type="match status" value="1"/>
</dbReference>
<evidence type="ECO:0000256" key="4">
    <source>
        <dbReference type="ARBA" id="ARBA00022771"/>
    </source>
</evidence>
<evidence type="ECO:0000256" key="3">
    <source>
        <dbReference type="ARBA" id="ARBA00022737"/>
    </source>
</evidence>
<evidence type="ECO:0000256" key="1">
    <source>
        <dbReference type="ARBA" id="ARBA00004123"/>
    </source>
</evidence>
<dbReference type="PROSITE" id="PS00028">
    <property type="entry name" value="ZINC_FINGER_C2H2_1"/>
    <property type="match status" value="6"/>
</dbReference>
<dbReference type="SMART" id="SM00355">
    <property type="entry name" value="ZnF_C2H2"/>
    <property type="match status" value="7"/>
</dbReference>
<feature type="compositionally biased region" description="Polar residues" evidence="7">
    <location>
        <begin position="419"/>
        <end position="431"/>
    </location>
</feature>
<dbReference type="FunFam" id="3.30.160.60:FF:000378">
    <property type="entry name" value="zinc finger homeobox protein 3"/>
    <property type="match status" value="1"/>
</dbReference>
<feature type="compositionally biased region" description="Low complexity" evidence="7">
    <location>
        <begin position="548"/>
        <end position="585"/>
    </location>
</feature>
<dbReference type="STRING" id="246437.L9KKQ3"/>
<keyword evidence="5" id="KW-0862">Zinc</keyword>
<keyword evidence="9" id="KW-0238">DNA-binding</keyword>
<gene>
    <name evidence="9" type="ORF">TREES_T100001573</name>
</gene>
<accession>L9KKQ3</accession>
<dbReference type="Gene3D" id="3.30.160.60">
    <property type="entry name" value="Classic Zinc Finger"/>
    <property type="match status" value="4"/>
</dbReference>